<protein>
    <submittedName>
        <fullName evidence="2">Probable transcription regulator Cj0571</fullName>
    </submittedName>
</protein>
<dbReference type="InterPro" id="IPR051534">
    <property type="entry name" value="CBASS_pafABC_assoc_protein"/>
</dbReference>
<sequence length="316" mass="37304">MNKHEALNILGQKLMGGDKIASNNEVLLEYFGCSSRTLKRYLEILDDKYALKKTLLDRVTYYSLETRVSNIVHEYLSTSEDMTWLIQMINSSDKTLFSKLEEDTKERLENILSSEKDIFLYQNSPFELLEGKEHNQLFRELKLAVKNNEYRDIHYSYNSQVVLEEVQCLKLIFMENNWYVAIATKEKKVLFLRISFIKKIEYSSNKISYQSKQLDLYRDFFKTFQNPMTLFGQKKQKAHLLASSKVAKYFKPDMKKLLTSQTFIEERSDGSVEFTLDYTQSMEILPLIKKWLPDLKILSPKSLDDEFKSDLHAYLQ</sequence>
<dbReference type="InterPro" id="IPR057727">
    <property type="entry name" value="WCX_dom"/>
</dbReference>
<dbReference type="PANTHER" id="PTHR34580:SF1">
    <property type="entry name" value="PROTEIN PAFC"/>
    <property type="match status" value="1"/>
</dbReference>
<organism evidence="2">
    <name type="scientific">uncultured Sulfurovum sp</name>
    <dbReference type="NCBI Taxonomy" id="269237"/>
    <lineage>
        <taxon>Bacteria</taxon>
        <taxon>Pseudomonadati</taxon>
        <taxon>Campylobacterota</taxon>
        <taxon>Epsilonproteobacteria</taxon>
        <taxon>Campylobacterales</taxon>
        <taxon>Sulfurovaceae</taxon>
        <taxon>Sulfurovum</taxon>
        <taxon>environmental samples</taxon>
    </lineage>
</organism>
<name>A0A6S6TKQ6_9BACT</name>
<dbReference type="AlphaFoldDB" id="A0A6S6TKQ6"/>
<dbReference type="Pfam" id="PF25583">
    <property type="entry name" value="WCX"/>
    <property type="match status" value="1"/>
</dbReference>
<dbReference type="EMBL" id="CACVAU010000045">
    <property type="protein sequence ID" value="CAA6815428.1"/>
    <property type="molecule type" value="Genomic_DNA"/>
</dbReference>
<evidence type="ECO:0000313" key="2">
    <source>
        <dbReference type="EMBL" id="CAA6815428.1"/>
    </source>
</evidence>
<evidence type="ECO:0000259" key="1">
    <source>
        <dbReference type="Pfam" id="PF25583"/>
    </source>
</evidence>
<gene>
    <name evidence="2" type="ORF">HELGO_WM15861</name>
</gene>
<reference evidence="2" key="1">
    <citation type="submission" date="2020-01" db="EMBL/GenBank/DDBJ databases">
        <authorList>
            <person name="Meier V. D."/>
            <person name="Meier V D."/>
        </authorList>
    </citation>
    <scope>NUCLEOTIDE SEQUENCE</scope>
    <source>
        <strain evidence="2">HLG_WM_MAG_05</strain>
    </source>
</reference>
<dbReference type="PANTHER" id="PTHR34580">
    <property type="match status" value="1"/>
</dbReference>
<feature type="domain" description="WCX" evidence="1">
    <location>
        <begin position="236"/>
        <end position="314"/>
    </location>
</feature>
<accession>A0A6S6TKQ6</accession>
<proteinExistence type="predicted"/>